<proteinExistence type="predicted"/>
<sequence length="67" mass="7618">MTTEAAAVCSYLPDELWERMFKLLNGDSGTLKSLSVVSKQFLSITNYFGFSPKITDQTIPFFSRLFQ</sequence>
<protein>
    <submittedName>
        <fullName evidence="1">F-box/LRR-repeat protein</fullName>
    </submittedName>
</protein>
<dbReference type="EMBL" id="LXQA010148532">
    <property type="protein sequence ID" value="MCI25665.1"/>
    <property type="molecule type" value="Genomic_DNA"/>
</dbReference>
<accession>A0A392QQV2</accession>
<feature type="non-terminal residue" evidence="1">
    <location>
        <position position="67"/>
    </location>
</feature>
<dbReference type="AlphaFoldDB" id="A0A392QQV2"/>
<dbReference type="CDD" id="cd09917">
    <property type="entry name" value="F-box_SF"/>
    <property type="match status" value="1"/>
</dbReference>
<evidence type="ECO:0000313" key="2">
    <source>
        <dbReference type="Proteomes" id="UP000265520"/>
    </source>
</evidence>
<comment type="caution">
    <text evidence="1">The sequence shown here is derived from an EMBL/GenBank/DDBJ whole genome shotgun (WGS) entry which is preliminary data.</text>
</comment>
<keyword evidence="2" id="KW-1185">Reference proteome</keyword>
<organism evidence="1 2">
    <name type="scientific">Trifolium medium</name>
    <dbReference type="NCBI Taxonomy" id="97028"/>
    <lineage>
        <taxon>Eukaryota</taxon>
        <taxon>Viridiplantae</taxon>
        <taxon>Streptophyta</taxon>
        <taxon>Embryophyta</taxon>
        <taxon>Tracheophyta</taxon>
        <taxon>Spermatophyta</taxon>
        <taxon>Magnoliopsida</taxon>
        <taxon>eudicotyledons</taxon>
        <taxon>Gunneridae</taxon>
        <taxon>Pentapetalae</taxon>
        <taxon>rosids</taxon>
        <taxon>fabids</taxon>
        <taxon>Fabales</taxon>
        <taxon>Fabaceae</taxon>
        <taxon>Papilionoideae</taxon>
        <taxon>50 kb inversion clade</taxon>
        <taxon>NPAAA clade</taxon>
        <taxon>Hologalegina</taxon>
        <taxon>IRL clade</taxon>
        <taxon>Trifolieae</taxon>
        <taxon>Trifolium</taxon>
    </lineage>
</organism>
<dbReference type="Proteomes" id="UP000265520">
    <property type="component" value="Unassembled WGS sequence"/>
</dbReference>
<reference evidence="1 2" key="1">
    <citation type="journal article" date="2018" name="Front. Plant Sci.">
        <title>Red Clover (Trifolium pratense) and Zigzag Clover (T. medium) - A Picture of Genomic Similarities and Differences.</title>
        <authorList>
            <person name="Dluhosova J."/>
            <person name="Istvanek J."/>
            <person name="Nedelnik J."/>
            <person name="Repkova J."/>
        </authorList>
    </citation>
    <scope>NUCLEOTIDE SEQUENCE [LARGE SCALE GENOMIC DNA]</scope>
    <source>
        <strain evidence="2">cv. 10/8</strain>
        <tissue evidence="1">Leaf</tissue>
    </source>
</reference>
<evidence type="ECO:0000313" key="1">
    <source>
        <dbReference type="EMBL" id="MCI25665.1"/>
    </source>
</evidence>
<name>A0A392QQV2_9FABA</name>